<gene>
    <name evidence="9" type="ORF">FHS89_002890</name>
</gene>
<evidence type="ECO:0000256" key="4">
    <source>
        <dbReference type="ARBA" id="ARBA00022692"/>
    </source>
</evidence>
<comment type="subcellular location">
    <subcellularLocation>
        <location evidence="1">Cell membrane</location>
        <topology evidence="1">Multi-pass membrane protein</topology>
    </subcellularLocation>
</comment>
<name>A0A840WP63_9RHOB</name>
<feature type="transmembrane region" description="Helical" evidence="7">
    <location>
        <begin position="12"/>
        <end position="38"/>
    </location>
</feature>
<feature type="domain" description="Major facilitator superfamily (MFS) profile" evidence="8">
    <location>
        <begin position="1"/>
        <end position="194"/>
    </location>
</feature>
<proteinExistence type="predicted"/>
<feature type="transmembrane region" description="Helical" evidence="7">
    <location>
        <begin position="164"/>
        <end position="189"/>
    </location>
</feature>
<evidence type="ECO:0000256" key="1">
    <source>
        <dbReference type="ARBA" id="ARBA00004651"/>
    </source>
</evidence>
<evidence type="ECO:0000256" key="5">
    <source>
        <dbReference type="ARBA" id="ARBA00022989"/>
    </source>
</evidence>
<keyword evidence="4 7" id="KW-0812">Transmembrane</keyword>
<evidence type="ECO:0000313" key="10">
    <source>
        <dbReference type="Proteomes" id="UP000553766"/>
    </source>
</evidence>
<feature type="transmembrane region" description="Helical" evidence="7">
    <location>
        <begin position="104"/>
        <end position="123"/>
    </location>
</feature>
<feature type="transmembrane region" description="Helical" evidence="7">
    <location>
        <begin position="347"/>
        <end position="369"/>
    </location>
</feature>
<dbReference type="InterPro" id="IPR020846">
    <property type="entry name" value="MFS_dom"/>
</dbReference>
<dbReference type="CDD" id="cd06173">
    <property type="entry name" value="MFS_MefA_like"/>
    <property type="match status" value="1"/>
</dbReference>
<dbReference type="InterPro" id="IPR036259">
    <property type="entry name" value="MFS_trans_sf"/>
</dbReference>
<reference evidence="9 10" key="1">
    <citation type="submission" date="2020-08" db="EMBL/GenBank/DDBJ databases">
        <title>Genomic Encyclopedia of Type Strains, Phase IV (KMG-IV): sequencing the most valuable type-strain genomes for metagenomic binning, comparative biology and taxonomic classification.</title>
        <authorList>
            <person name="Goeker M."/>
        </authorList>
    </citation>
    <scope>NUCLEOTIDE SEQUENCE [LARGE SCALE GENOMIC DNA]</scope>
    <source>
        <strain evidence="9 10">DSM 103377</strain>
    </source>
</reference>
<evidence type="ECO:0000313" key="9">
    <source>
        <dbReference type="EMBL" id="MBB5516848.1"/>
    </source>
</evidence>
<feature type="transmembrane region" description="Helical" evidence="7">
    <location>
        <begin position="317"/>
        <end position="335"/>
    </location>
</feature>
<accession>A0A840WP63</accession>
<dbReference type="AlphaFoldDB" id="A0A840WP63"/>
<keyword evidence="3" id="KW-1003">Cell membrane</keyword>
<dbReference type="SUPFAM" id="SSF103473">
    <property type="entry name" value="MFS general substrate transporter"/>
    <property type="match status" value="1"/>
</dbReference>
<dbReference type="PANTHER" id="PTHR23513:SF11">
    <property type="entry name" value="STAPHYLOFERRIN A TRANSPORTER"/>
    <property type="match status" value="1"/>
</dbReference>
<feature type="transmembrane region" description="Helical" evidence="7">
    <location>
        <begin position="375"/>
        <end position="393"/>
    </location>
</feature>
<dbReference type="InterPro" id="IPR010290">
    <property type="entry name" value="TM_effector"/>
</dbReference>
<evidence type="ECO:0000259" key="8">
    <source>
        <dbReference type="PROSITE" id="PS50850"/>
    </source>
</evidence>
<evidence type="ECO:0000256" key="7">
    <source>
        <dbReference type="SAM" id="Phobius"/>
    </source>
</evidence>
<dbReference type="Pfam" id="PF05977">
    <property type="entry name" value="MFS_3"/>
    <property type="match status" value="1"/>
</dbReference>
<dbReference type="GO" id="GO:0005886">
    <property type="term" value="C:plasma membrane"/>
    <property type="evidence" value="ECO:0007669"/>
    <property type="project" value="UniProtKB-SubCell"/>
</dbReference>
<keyword evidence="6 7" id="KW-0472">Membrane</keyword>
<dbReference type="EMBL" id="JACIJS010000009">
    <property type="protein sequence ID" value="MBB5516848.1"/>
    <property type="molecule type" value="Genomic_DNA"/>
</dbReference>
<evidence type="ECO:0000256" key="3">
    <source>
        <dbReference type="ARBA" id="ARBA00022475"/>
    </source>
</evidence>
<dbReference type="GO" id="GO:0022857">
    <property type="term" value="F:transmembrane transporter activity"/>
    <property type="evidence" value="ECO:0007669"/>
    <property type="project" value="InterPro"/>
</dbReference>
<dbReference type="RefSeq" id="WP_184012806.1">
    <property type="nucleotide sequence ID" value="NZ_JACIJS010000009.1"/>
</dbReference>
<evidence type="ECO:0000256" key="2">
    <source>
        <dbReference type="ARBA" id="ARBA00022448"/>
    </source>
</evidence>
<organism evidence="9 10">
    <name type="scientific">Rubricella aquisinus</name>
    <dbReference type="NCBI Taxonomy" id="2028108"/>
    <lineage>
        <taxon>Bacteria</taxon>
        <taxon>Pseudomonadati</taxon>
        <taxon>Pseudomonadota</taxon>
        <taxon>Alphaproteobacteria</taxon>
        <taxon>Rhodobacterales</taxon>
        <taxon>Paracoccaceae</taxon>
        <taxon>Rubricella</taxon>
    </lineage>
</organism>
<sequence>MSFPDALRHRDFRIYILGAFFALNGVWVGRIAVGWLGWSLTGSASYVGLLALASLLPTVIVGPIFGAIADRVNLKTAALAIQASLCVVTLVFFLIYLSGAVGKLLLLIYAIVSGVITAAYHPIRLALAPRLVPREVIGSAVPMISINFNMSRFIGPFIAGSLIALYGVGAAFAVTAVSVVPLLIAIAVVRPRARQAPDRAPLSMARSIIEGLRFALADPMIRLGMAITAVTSLAARGVQEILPVIADGAFARGPEGLGQLTAAAGLGAVAASVWIATHPVADGDRLPRRSVWSAWASQALVACLAVVPVWWGAVALTVGLGVTGTLTAVGIQSAIQMRLDDGMRGRVMSTWVMLAIGSMAGGALMLGALVDLLGLGPALMIGAGTGVVLLGILSRRVA</sequence>
<dbReference type="PANTHER" id="PTHR23513">
    <property type="entry name" value="INTEGRAL MEMBRANE EFFLUX PROTEIN-RELATED"/>
    <property type="match status" value="1"/>
</dbReference>
<feature type="transmembrane region" description="Helical" evidence="7">
    <location>
        <begin position="77"/>
        <end position="98"/>
    </location>
</feature>
<comment type="caution">
    <text evidence="9">The sequence shown here is derived from an EMBL/GenBank/DDBJ whole genome shotgun (WGS) entry which is preliminary data.</text>
</comment>
<dbReference type="Gene3D" id="1.20.1250.20">
    <property type="entry name" value="MFS general substrate transporter like domains"/>
    <property type="match status" value="1"/>
</dbReference>
<evidence type="ECO:0000256" key="6">
    <source>
        <dbReference type="ARBA" id="ARBA00023136"/>
    </source>
</evidence>
<keyword evidence="10" id="KW-1185">Reference proteome</keyword>
<protein>
    <submittedName>
        <fullName evidence="9">MFS family permease</fullName>
    </submittedName>
</protein>
<dbReference type="PROSITE" id="PS50850">
    <property type="entry name" value="MFS"/>
    <property type="match status" value="1"/>
</dbReference>
<keyword evidence="2" id="KW-0813">Transport</keyword>
<feature type="transmembrane region" description="Helical" evidence="7">
    <location>
        <begin position="135"/>
        <end position="158"/>
    </location>
</feature>
<dbReference type="Proteomes" id="UP000553766">
    <property type="component" value="Unassembled WGS sequence"/>
</dbReference>
<keyword evidence="5 7" id="KW-1133">Transmembrane helix</keyword>
<feature type="transmembrane region" description="Helical" evidence="7">
    <location>
        <begin position="44"/>
        <end position="65"/>
    </location>
</feature>